<keyword evidence="4 7" id="KW-0808">Transferase</keyword>
<protein>
    <recommendedName>
        <fullName evidence="2">protein-glutamate O-methyltransferase</fullName>
        <ecNumber evidence="2">2.1.1.80</ecNumber>
    </recommendedName>
</protein>
<dbReference type="GO" id="GO:0032259">
    <property type="term" value="P:methylation"/>
    <property type="evidence" value="ECO:0007669"/>
    <property type="project" value="UniProtKB-KW"/>
</dbReference>
<dbReference type="PRINTS" id="PR00996">
    <property type="entry name" value="CHERMTFRASE"/>
</dbReference>
<dbReference type="AlphaFoldDB" id="A0A2R6Y1R8"/>
<proteinExistence type="predicted"/>
<organism evidence="7 8">
    <name type="scientific">Candidatus Carbonibacillus altaicus</name>
    <dbReference type="NCBI Taxonomy" id="2163959"/>
    <lineage>
        <taxon>Bacteria</taxon>
        <taxon>Bacillati</taxon>
        <taxon>Bacillota</taxon>
        <taxon>Bacilli</taxon>
        <taxon>Bacillales</taxon>
        <taxon>Candidatus Carbonibacillus</taxon>
    </lineage>
</organism>
<name>A0A2R6Y1R8_9BACL</name>
<dbReference type="SMART" id="SM00138">
    <property type="entry name" value="MeTrc"/>
    <property type="match status" value="1"/>
</dbReference>
<evidence type="ECO:0000256" key="4">
    <source>
        <dbReference type="ARBA" id="ARBA00022679"/>
    </source>
</evidence>
<dbReference type="Proteomes" id="UP000244338">
    <property type="component" value="Unassembled WGS sequence"/>
</dbReference>
<dbReference type="EMBL" id="PEBX01000023">
    <property type="protein sequence ID" value="PTQ56611.1"/>
    <property type="molecule type" value="Genomic_DNA"/>
</dbReference>
<accession>A0A2R6Y1R8</accession>
<evidence type="ECO:0000313" key="7">
    <source>
        <dbReference type="EMBL" id="PTQ56611.1"/>
    </source>
</evidence>
<dbReference type="InterPro" id="IPR050903">
    <property type="entry name" value="Bact_Chemotaxis_MeTrfase"/>
</dbReference>
<keyword evidence="3 7" id="KW-0489">Methyltransferase</keyword>
<dbReference type="InterPro" id="IPR022641">
    <property type="entry name" value="CheR_N"/>
</dbReference>
<feature type="domain" description="CheR-type methyltransferase" evidence="6">
    <location>
        <begin position="1"/>
        <end position="264"/>
    </location>
</feature>
<dbReference type="InterPro" id="IPR029063">
    <property type="entry name" value="SAM-dependent_MTases_sf"/>
</dbReference>
<dbReference type="InterPro" id="IPR036804">
    <property type="entry name" value="CheR_N_sf"/>
</dbReference>
<evidence type="ECO:0000256" key="2">
    <source>
        <dbReference type="ARBA" id="ARBA00012534"/>
    </source>
</evidence>
<dbReference type="Gene3D" id="1.10.155.10">
    <property type="entry name" value="Chemotaxis receptor methyltransferase CheR, N-terminal domain"/>
    <property type="match status" value="1"/>
</dbReference>
<dbReference type="PANTHER" id="PTHR24422:SF19">
    <property type="entry name" value="CHEMOTAXIS PROTEIN METHYLTRANSFERASE"/>
    <property type="match status" value="1"/>
</dbReference>
<comment type="caution">
    <text evidence="7">The sequence shown here is derived from an EMBL/GenBank/DDBJ whole genome shotgun (WGS) entry which is preliminary data.</text>
</comment>
<comment type="catalytic activity">
    <reaction evidence="1">
        <text>L-glutamyl-[protein] + S-adenosyl-L-methionine = [protein]-L-glutamate 5-O-methyl ester + S-adenosyl-L-homocysteine</text>
        <dbReference type="Rhea" id="RHEA:24452"/>
        <dbReference type="Rhea" id="RHEA-COMP:10208"/>
        <dbReference type="Rhea" id="RHEA-COMP:10311"/>
        <dbReference type="ChEBI" id="CHEBI:29973"/>
        <dbReference type="ChEBI" id="CHEBI:57856"/>
        <dbReference type="ChEBI" id="CHEBI:59789"/>
        <dbReference type="ChEBI" id="CHEBI:82795"/>
        <dbReference type="EC" id="2.1.1.80"/>
    </reaction>
</comment>
<keyword evidence="5" id="KW-0949">S-adenosyl-L-methionine</keyword>
<evidence type="ECO:0000256" key="5">
    <source>
        <dbReference type="ARBA" id="ARBA00022691"/>
    </source>
</evidence>
<dbReference type="SUPFAM" id="SSF53335">
    <property type="entry name" value="S-adenosyl-L-methionine-dependent methyltransferases"/>
    <property type="match status" value="1"/>
</dbReference>
<evidence type="ECO:0000313" key="8">
    <source>
        <dbReference type="Proteomes" id="UP000244338"/>
    </source>
</evidence>
<dbReference type="Gene3D" id="3.40.50.150">
    <property type="entry name" value="Vaccinia Virus protein VP39"/>
    <property type="match status" value="1"/>
</dbReference>
<dbReference type="EC" id="2.1.1.80" evidence="2"/>
<dbReference type="Pfam" id="PF01739">
    <property type="entry name" value="CheR"/>
    <property type="match status" value="1"/>
</dbReference>
<dbReference type="CDD" id="cd02440">
    <property type="entry name" value="AdoMet_MTases"/>
    <property type="match status" value="1"/>
</dbReference>
<dbReference type="InterPro" id="IPR022642">
    <property type="entry name" value="CheR_C"/>
</dbReference>
<evidence type="ECO:0000259" key="6">
    <source>
        <dbReference type="PROSITE" id="PS50123"/>
    </source>
</evidence>
<evidence type="ECO:0000256" key="1">
    <source>
        <dbReference type="ARBA" id="ARBA00001541"/>
    </source>
</evidence>
<sequence>MKMIGEDKLDYTGFIERVYARLGLDLRYYKRRQMERRILSLMRRRGFQAYEDYYEAIMHDSALRQEFIDRVTINVSEFFRNGSRWNVLAEQVFLPLKDRERIKIWSSACSTGEEPYSLAMMLDRLGLLDKSVIEASDIDRPALDKARRGVYSEEALKKVADSYRSTYFLRTADGYQILPRLQAKVHFFWFDLLRSPYPDRAYDLILNRNVVIYFTDEGKDHLYRGLSRALKPGGYLFVGSTEQIFTPERYGLYLVAPFLYRKKM</sequence>
<dbReference type="Pfam" id="PF03705">
    <property type="entry name" value="CheR_N"/>
    <property type="match status" value="1"/>
</dbReference>
<dbReference type="SUPFAM" id="SSF47757">
    <property type="entry name" value="Chemotaxis receptor methyltransferase CheR, N-terminal domain"/>
    <property type="match status" value="1"/>
</dbReference>
<dbReference type="InterPro" id="IPR000780">
    <property type="entry name" value="CheR_MeTrfase"/>
</dbReference>
<dbReference type="PANTHER" id="PTHR24422">
    <property type="entry name" value="CHEMOTAXIS PROTEIN METHYLTRANSFERASE"/>
    <property type="match status" value="1"/>
</dbReference>
<dbReference type="PROSITE" id="PS50123">
    <property type="entry name" value="CHER"/>
    <property type="match status" value="1"/>
</dbReference>
<dbReference type="GO" id="GO:0008983">
    <property type="term" value="F:protein-glutamate O-methyltransferase activity"/>
    <property type="evidence" value="ECO:0007669"/>
    <property type="project" value="UniProtKB-EC"/>
</dbReference>
<evidence type="ECO:0000256" key="3">
    <source>
        <dbReference type="ARBA" id="ARBA00022603"/>
    </source>
</evidence>
<gene>
    <name evidence="7" type="ORF">BSOLF_2879</name>
</gene>
<reference evidence="8" key="1">
    <citation type="journal article" date="2018" name="Sci. Rep.">
        <title>Lignite coal burning seam in the remote Altai Mountains harbors a hydrogen-driven thermophilic microbial community.</title>
        <authorList>
            <person name="Kadnikov V.V."/>
            <person name="Mardanov A.V."/>
            <person name="Ivasenko D.A."/>
            <person name="Antsiferov D.V."/>
            <person name="Beletsky A.V."/>
            <person name="Karnachuk O.V."/>
            <person name="Ravin N.V."/>
        </authorList>
    </citation>
    <scope>NUCLEOTIDE SEQUENCE [LARGE SCALE GENOMIC DNA]</scope>
</reference>